<evidence type="ECO:0000259" key="8">
    <source>
        <dbReference type="PROSITE" id="PS50071"/>
    </source>
</evidence>
<evidence type="ECO:0000256" key="7">
    <source>
        <dbReference type="SAM" id="MobiDB-lite"/>
    </source>
</evidence>
<evidence type="ECO:0000256" key="2">
    <source>
        <dbReference type="ARBA" id="ARBA00023125"/>
    </source>
</evidence>
<dbReference type="InterPro" id="IPR057939">
    <property type="entry name" value="TRF2_HOY1_PH"/>
</dbReference>
<feature type="compositionally biased region" description="Low complexity" evidence="7">
    <location>
        <begin position="395"/>
        <end position="424"/>
    </location>
</feature>
<name>A0A8H7SA70_9FUNG</name>
<dbReference type="Proteomes" id="UP000646827">
    <property type="component" value="Unassembled WGS sequence"/>
</dbReference>
<protein>
    <recommendedName>
        <fullName evidence="8">Homeobox domain-containing protein</fullName>
    </recommendedName>
</protein>
<feature type="region of interest" description="Disordered" evidence="7">
    <location>
        <begin position="65"/>
        <end position="140"/>
    </location>
</feature>
<evidence type="ECO:0000256" key="1">
    <source>
        <dbReference type="ARBA" id="ARBA00004123"/>
    </source>
</evidence>
<comment type="subcellular location">
    <subcellularLocation>
        <location evidence="1 5 6">Nucleus</location>
    </subcellularLocation>
</comment>
<feature type="compositionally biased region" description="Basic residues" evidence="7">
    <location>
        <begin position="85"/>
        <end position="95"/>
    </location>
</feature>
<feature type="compositionally biased region" description="Low complexity" evidence="7">
    <location>
        <begin position="332"/>
        <end position="356"/>
    </location>
</feature>
<dbReference type="PROSITE" id="PS50071">
    <property type="entry name" value="HOMEOBOX_2"/>
    <property type="match status" value="1"/>
</dbReference>
<sequence length="799" mass="88235">MNPQSNPSHSSVVTTAPLGHAGMMSVPPAEQFAYFPPKQMMPLDYHPHPMYPTYAPGELNQYEYQHPSHPLQHSNLPRQHQPNLPHHHQHQHHHQQQQQQQQLHHHYQQQHPQQQRSSSTSSTTSNNESTPPPRKRTRATAEQLAVLEKTFSVNPSPNNRVREQLSRELGMSERSIQIWFQNRRAKVKNIAKRSSLLHDETIRMQYYAASAAAAACQAAAYHYQQTAPDGSMTTNPDLYYYYYYYYYNQQQQSRQSGNTTNSTNPTSSSTLTTIGTTPSQSNNNSNGNISDNDTSNNTTSSTAANSPTSATDNNNNNSWFCPPPPPPPPLPSSSTSSTSTTAASSNNNNNTNSNVVAPPPPLPLQSTPPPPPPPPPMSLGGTIGDWSSVTPPPSSTSSPLSASVSDPLRQSVGASSAVRRVSASTTGRMRAHSLGPYPPPQRRGYERHSSVDVPNGPLQQAQVQAAAVVATAAGSGTTIPGATNTTGGQHYYRSRSYTSPVGQAYWPMMGYTDPMTAASNTFAAIQQQQQQQQMAASGGYYPPGVPTQEDRLGTPMSMDGGDEETPNRFSAEALQIGTWRRMSLQANDLACHYDTQRRVLIWRIQDGQQRFKMEYTFDTVLQIRLEPILERLGWARLELRVAQPEAIAFYMEANGGAWTQCRDFTQDRQATSINLHHLDGPALALRAEVQRWAQDDPHIQSVLQQQQQQHVVKQQQQQAIDPRCLSTNVTPVDETPRELTPADIIMGMSSTTILEEESSMLSLLEHRNSTSDDKEAGDDNKSNSDDQDLLLFQGMGSQG</sequence>
<dbReference type="InterPro" id="IPR001356">
    <property type="entry name" value="HD"/>
</dbReference>
<feature type="compositionally biased region" description="Pro residues" evidence="7">
    <location>
        <begin position="321"/>
        <end position="331"/>
    </location>
</feature>
<dbReference type="PANTHER" id="PTHR24208">
    <property type="entry name" value="LIM/HOMEOBOX PROTEIN LHX"/>
    <property type="match status" value="1"/>
</dbReference>
<feature type="DNA-binding region" description="Homeobox" evidence="5">
    <location>
        <begin position="132"/>
        <end position="191"/>
    </location>
</feature>
<dbReference type="Pfam" id="PF24818">
    <property type="entry name" value="PH_TRF2_HOY1"/>
    <property type="match status" value="1"/>
</dbReference>
<gene>
    <name evidence="9" type="ORF">INT45_011398</name>
</gene>
<accession>A0A8H7SA70</accession>
<dbReference type="GO" id="GO:0000977">
    <property type="term" value="F:RNA polymerase II transcription regulatory region sequence-specific DNA binding"/>
    <property type="evidence" value="ECO:0007669"/>
    <property type="project" value="TreeGrafter"/>
</dbReference>
<reference evidence="9 10" key="1">
    <citation type="submission" date="2020-12" db="EMBL/GenBank/DDBJ databases">
        <title>Metabolic potential, ecology and presence of endohyphal bacteria is reflected in genomic diversity of Mucoromycotina.</title>
        <authorList>
            <person name="Muszewska A."/>
            <person name="Okrasinska A."/>
            <person name="Steczkiewicz K."/>
            <person name="Drgas O."/>
            <person name="Orlowska M."/>
            <person name="Perlinska-Lenart U."/>
            <person name="Aleksandrzak-Piekarczyk T."/>
            <person name="Szatraj K."/>
            <person name="Zielenkiewicz U."/>
            <person name="Pilsyk S."/>
            <person name="Malc E."/>
            <person name="Mieczkowski P."/>
            <person name="Kruszewska J.S."/>
            <person name="Biernat P."/>
            <person name="Pawlowska J."/>
        </authorList>
    </citation>
    <scope>NUCLEOTIDE SEQUENCE [LARGE SCALE GENOMIC DNA]</scope>
    <source>
        <strain evidence="9 10">CBS 142.35</strain>
    </source>
</reference>
<feature type="region of interest" description="Disordered" evidence="7">
    <location>
        <begin position="766"/>
        <end position="799"/>
    </location>
</feature>
<proteinExistence type="predicted"/>
<evidence type="ECO:0000256" key="4">
    <source>
        <dbReference type="ARBA" id="ARBA00023242"/>
    </source>
</evidence>
<dbReference type="Pfam" id="PF00046">
    <property type="entry name" value="Homeodomain"/>
    <property type="match status" value="1"/>
</dbReference>
<keyword evidence="4 5" id="KW-0539">Nucleus</keyword>
<dbReference type="InterPro" id="IPR009057">
    <property type="entry name" value="Homeodomain-like_sf"/>
</dbReference>
<evidence type="ECO:0000256" key="6">
    <source>
        <dbReference type="RuleBase" id="RU000682"/>
    </source>
</evidence>
<dbReference type="AlphaFoldDB" id="A0A8H7SA70"/>
<evidence type="ECO:0000313" key="10">
    <source>
        <dbReference type="Proteomes" id="UP000646827"/>
    </source>
</evidence>
<feature type="domain" description="Homeobox" evidence="8">
    <location>
        <begin position="130"/>
        <end position="190"/>
    </location>
</feature>
<dbReference type="SUPFAM" id="SSF46689">
    <property type="entry name" value="Homeodomain-like"/>
    <property type="match status" value="1"/>
</dbReference>
<feature type="compositionally biased region" description="Low complexity" evidence="7">
    <location>
        <begin position="109"/>
        <end position="129"/>
    </location>
</feature>
<dbReference type="GO" id="GO:0005634">
    <property type="term" value="C:nucleus"/>
    <property type="evidence" value="ECO:0007669"/>
    <property type="project" value="UniProtKB-SubCell"/>
</dbReference>
<feature type="compositionally biased region" description="Pro residues" evidence="7">
    <location>
        <begin position="357"/>
        <end position="377"/>
    </location>
</feature>
<keyword evidence="3 5" id="KW-0371">Homeobox</keyword>
<dbReference type="PANTHER" id="PTHR24208:SF166">
    <property type="entry name" value="LIM HOMEOBOX TRANSCRIPTION FACTOR 1 ALPHA, ISOFORM B"/>
    <property type="match status" value="1"/>
</dbReference>
<feature type="region of interest" description="Disordered" evidence="7">
    <location>
        <begin position="253"/>
        <end position="451"/>
    </location>
</feature>
<comment type="caution">
    <text evidence="9">The sequence shown here is derived from an EMBL/GenBank/DDBJ whole genome shotgun (WGS) entry which is preliminary data.</text>
</comment>
<dbReference type="OrthoDB" id="6159439at2759"/>
<evidence type="ECO:0000256" key="5">
    <source>
        <dbReference type="PROSITE-ProRule" id="PRU00108"/>
    </source>
</evidence>
<feature type="compositionally biased region" description="Basic and acidic residues" evidence="7">
    <location>
        <begin position="766"/>
        <end position="784"/>
    </location>
</feature>
<dbReference type="InterPro" id="IPR017970">
    <property type="entry name" value="Homeobox_CS"/>
</dbReference>
<organism evidence="9 10">
    <name type="scientific">Circinella minor</name>
    <dbReference type="NCBI Taxonomy" id="1195481"/>
    <lineage>
        <taxon>Eukaryota</taxon>
        <taxon>Fungi</taxon>
        <taxon>Fungi incertae sedis</taxon>
        <taxon>Mucoromycota</taxon>
        <taxon>Mucoromycotina</taxon>
        <taxon>Mucoromycetes</taxon>
        <taxon>Mucorales</taxon>
        <taxon>Lichtheimiaceae</taxon>
        <taxon>Circinella</taxon>
    </lineage>
</organism>
<evidence type="ECO:0000313" key="9">
    <source>
        <dbReference type="EMBL" id="KAG2225730.1"/>
    </source>
</evidence>
<dbReference type="EMBL" id="JAEPRB010000024">
    <property type="protein sequence ID" value="KAG2225730.1"/>
    <property type="molecule type" value="Genomic_DNA"/>
</dbReference>
<dbReference type="PROSITE" id="PS00027">
    <property type="entry name" value="HOMEOBOX_1"/>
    <property type="match status" value="1"/>
</dbReference>
<evidence type="ECO:0000256" key="3">
    <source>
        <dbReference type="ARBA" id="ARBA00023155"/>
    </source>
</evidence>
<feature type="compositionally biased region" description="Low complexity" evidence="7">
    <location>
        <begin position="256"/>
        <end position="320"/>
    </location>
</feature>
<keyword evidence="2 5" id="KW-0238">DNA-binding</keyword>
<keyword evidence="10" id="KW-1185">Reference proteome</keyword>
<dbReference type="GO" id="GO:0000981">
    <property type="term" value="F:DNA-binding transcription factor activity, RNA polymerase II-specific"/>
    <property type="evidence" value="ECO:0007669"/>
    <property type="project" value="InterPro"/>
</dbReference>
<dbReference type="SMART" id="SM00389">
    <property type="entry name" value="HOX"/>
    <property type="match status" value="1"/>
</dbReference>
<dbReference type="Gene3D" id="1.10.10.60">
    <property type="entry name" value="Homeodomain-like"/>
    <property type="match status" value="1"/>
</dbReference>
<dbReference type="InterPro" id="IPR050453">
    <property type="entry name" value="LIM_Homeobox_TF"/>
</dbReference>
<dbReference type="CDD" id="cd00086">
    <property type="entry name" value="homeodomain"/>
    <property type="match status" value="1"/>
</dbReference>